<feature type="non-terminal residue" evidence="1">
    <location>
        <position position="1"/>
    </location>
</feature>
<organism evidence="1 2">
    <name type="scientific">Hydrogenophaga defluvii</name>
    <dbReference type="NCBI Taxonomy" id="249410"/>
    <lineage>
        <taxon>Bacteria</taxon>
        <taxon>Pseudomonadati</taxon>
        <taxon>Pseudomonadota</taxon>
        <taxon>Betaproteobacteria</taxon>
        <taxon>Burkholderiales</taxon>
        <taxon>Comamonadaceae</taxon>
        <taxon>Hydrogenophaga</taxon>
    </lineage>
</organism>
<evidence type="ECO:0000313" key="2">
    <source>
        <dbReference type="Proteomes" id="UP001596457"/>
    </source>
</evidence>
<reference evidence="2" key="1">
    <citation type="journal article" date="2019" name="Int. J. Syst. Evol. Microbiol.">
        <title>The Global Catalogue of Microorganisms (GCM) 10K type strain sequencing project: providing services to taxonomists for standard genome sequencing and annotation.</title>
        <authorList>
            <consortium name="The Broad Institute Genomics Platform"/>
            <consortium name="The Broad Institute Genome Sequencing Center for Infectious Disease"/>
            <person name="Wu L."/>
            <person name="Ma J."/>
        </authorList>
    </citation>
    <scope>NUCLEOTIDE SEQUENCE [LARGE SCALE GENOMIC DNA]</scope>
    <source>
        <strain evidence="2">CCUG 53903</strain>
    </source>
</reference>
<dbReference type="EMBL" id="JBHTBZ010000070">
    <property type="protein sequence ID" value="MFC7462619.1"/>
    <property type="molecule type" value="Genomic_DNA"/>
</dbReference>
<dbReference type="RefSeq" id="WP_382203574.1">
    <property type="nucleotide sequence ID" value="NZ_JBHTBZ010000070.1"/>
</dbReference>
<evidence type="ECO:0000313" key="1">
    <source>
        <dbReference type="EMBL" id="MFC7462619.1"/>
    </source>
</evidence>
<accession>A0ABW2SGG4</accession>
<protein>
    <submittedName>
        <fullName evidence="1">Uncharacterized protein</fullName>
    </submittedName>
</protein>
<proteinExistence type="predicted"/>
<name>A0ABW2SGG4_9BURK</name>
<keyword evidence="2" id="KW-1185">Reference proteome</keyword>
<sequence>VRVLTWVRFGWKLPVKVGQFWMEINTDTPNAEQNSPWSLDDRTKIGFATLPHNPADAVAKLRSLVMQVVVPAAWPARA</sequence>
<comment type="caution">
    <text evidence="1">The sequence shown here is derived from an EMBL/GenBank/DDBJ whole genome shotgun (WGS) entry which is preliminary data.</text>
</comment>
<dbReference type="Proteomes" id="UP001596457">
    <property type="component" value="Unassembled WGS sequence"/>
</dbReference>
<gene>
    <name evidence="1" type="ORF">ACFQU0_19540</name>
</gene>